<evidence type="ECO:0000256" key="1">
    <source>
        <dbReference type="SAM" id="Phobius"/>
    </source>
</evidence>
<feature type="transmembrane region" description="Helical" evidence="1">
    <location>
        <begin position="29"/>
        <end position="47"/>
    </location>
</feature>
<evidence type="ECO:0000313" key="3">
    <source>
        <dbReference type="Proteomes" id="UP001408789"/>
    </source>
</evidence>
<keyword evidence="3" id="KW-1185">Reference proteome</keyword>
<reference evidence="2 3" key="1">
    <citation type="submission" date="2024-04" db="EMBL/GenBank/DDBJ databases">
        <title>The reference genome of an endangered Asteraceae, Deinandra increscens subsp. villosa, native to the Central Coast of California.</title>
        <authorList>
            <person name="Guilliams M."/>
            <person name="Hasenstab-Lehman K."/>
            <person name="Meyer R."/>
            <person name="Mcevoy S."/>
        </authorList>
    </citation>
    <scope>NUCLEOTIDE SEQUENCE [LARGE SCALE GENOMIC DNA]</scope>
    <source>
        <tissue evidence="2">Leaf</tissue>
    </source>
</reference>
<keyword evidence="1" id="KW-1133">Transmembrane helix</keyword>
<keyword evidence="1" id="KW-0472">Membrane</keyword>
<evidence type="ECO:0000313" key="2">
    <source>
        <dbReference type="EMBL" id="KAK9066876.1"/>
    </source>
</evidence>
<dbReference type="Proteomes" id="UP001408789">
    <property type="component" value="Unassembled WGS sequence"/>
</dbReference>
<dbReference type="PANTHER" id="PTHR33640:SF3">
    <property type="entry name" value="DUF4408 DOMAIN-CONTAINING PROTEIN"/>
    <property type="match status" value="1"/>
</dbReference>
<dbReference type="AlphaFoldDB" id="A0AAP0D331"/>
<comment type="caution">
    <text evidence="2">The sequence shown here is derived from an EMBL/GenBank/DDBJ whole genome shotgun (WGS) entry which is preliminary data.</text>
</comment>
<dbReference type="PANTHER" id="PTHR33640">
    <property type="entry name" value="TRANSMEMBRANE PROTEIN"/>
    <property type="match status" value="1"/>
</dbReference>
<organism evidence="2 3">
    <name type="scientific">Deinandra increscens subsp. villosa</name>
    <dbReference type="NCBI Taxonomy" id="3103831"/>
    <lineage>
        <taxon>Eukaryota</taxon>
        <taxon>Viridiplantae</taxon>
        <taxon>Streptophyta</taxon>
        <taxon>Embryophyta</taxon>
        <taxon>Tracheophyta</taxon>
        <taxon>Spermatophyta</taxon>
        <taxon>Magnoliopsida</taxon>
        <taxon>eudicotyledons</taxon>
        <taxon>Gunneridae</taxon>
        <taxon>Pentapetalae</taxon>
        <taxon>asterids</taxon>
        <taxon>campanulids</taxon>
        <taxon>Asterales</taxon>
        <taxon>Asteraceae</taxon>
        <taxon>Asteroideae</taxon>
        <taxon>Heliantheae alliance</taxon>
        <taxon>Madieae</taxon>
        <taxon>Madiinae</taxon>
        <taxon>Deinandra</taxon>
    </lineage>
</organism>
<accession>A0AAP0D331</accession>
<proteinExistence type="predicted"/>
<gene>
    <name evidence="2" type="ORF">SSX86_014199</name>
</gene>
<protein>
    <submittedName>
        <fullName evidence="2">Uncharacterized protein</fullName>
    </submittedName>
</protein>
<name>A0AAP0D331_9ASTR</name>
<sequence>MDIFDLHNVKAEKENAMLHYRRFRKIAKLFRLLELFLAVVLLSWISSRLPFVIRIFGDYFRQLLSVIVSPLFIFLVGNVIVLTLVVKSGQLTGNFSVVDVAGTDLYEEIVNNVTESDLPPVLEPEEVIVYQDKRIVTESIAKTVSTNCRGESEIQISETTKQKPSGDSVIPDLDLKSYRRSQSENLMKRECVVEADEVSGKLKRSETEIVRRTDDAPAAENVVDELSNEEFQRRIEGFIARQVRFHQEEKLSIVPHNLL</sequence>
<keyword evidence="1" id="KW-0812">Transmembrane</keyword>
<feature type="transmembrane region" description="Helical" evidence="1">
    <location>
        <begin position="59"/>
        <end position="86"/>
    </location>
</feature>
<dbReference type="EMBL" id="JBCNJP010000015">
    <property type="protein sequence ID" value="KAK9066876.1"/>
    <property type="molecule type" value="Genomic_DNA"/>
</dbReference>